<feature type="compositionally biased region" description="Basic residues" evidence="1">
    <location>
        <begin position="320"/>
        <end position="329"/>
    </location>
</feature>
<evidence type="ECO:0000313" key="2">
    <source>
        <dbReference type="EMBL" id="TRM59751.1"/>
    </source>
</evidence>
<sequence length="550" mass="58599">MDPTTKLPQNSVDGAVCACPSPAQAELAVASQALVAGQEVALSPSTLTSQEEPTFVPAADAAGACIPLPAQRNNGLYTDPSSTSAIDKKLMVDTAIGEDSSTSDVEAKGNLPKDLSESPATSSPPNNSSAASVDVDMDSPTSIPTQSNHPSATSITADSEDKHTGQPEDSLASIPSVSSSFSLPRAPQSSDISPKERVRGPTTLSLEEHSVNENTSRPQKCDSVQVPSNEKLEPLREKGVTDFQESEGVASPSANAEPSDIIDSKDEFCGENPAVDIVPGSQPSRRLRSISPLTESDDSSENNERIQLAAPQIAAEKPKVARGRPKKSKSGQGKPTVTTTSTGAKRKRASTPTQKNVALPTTTRRQSERLSAIKGGSGKTGSTKRARVEEPSLEAEISDDDVSMADATKQSSNKKGNAAQSVDTSDDGEFFVERIVGQRGEGQTTEFLVQWKDTWVPAKDVRHSTVLADWDLTRVGGARHVSGDTLTVGRYVILRLVGQDGYGDNAKYRAQWEESWEAYELVEPLEAYENWRSLRAPVREADSEAESVEI</sequence>
<feature type="compositionally biased region" description="Low complexity" evidence="1">
    <location>
        <begin position="117"/>
        <end position="134"/>
    </location>
</feature>
<dbReference type="CDD" id="cd00024">
    <property type="entry name" value="CD_CSD"/>
    <property type="match status" value="1"/>
</dbReference>
<dbReference type="Gene3D" id="2.40.50.40">
    <property type="match status" value="1"/>
</dbReference>
<feature type="compositionally biased region" description="Acidic residues" evidence="1">
    <location>
        <begin position="391"/>
        <end position="403"/>
    </location>
</feature>
<evidence type="ECO:0008006" key="4">
    <source>
        <dbReference type="Google" id="ProtNLM"/>
    </source>
</evidence>
<feature type="compositionally biased region" description="Low complexity" evidence="1">
    <location>
        <begin position="170"/>
        <end position="182"/>
    </location>
</feature>
<dbReference type="EMBL" id="VDMD01000026">
    <property type="protein sequence ID" value="TRM59751.1"/>
    <property type="molecule type" value="Genomic_DNA"/>
</dbReference>
<protein>
    <recommendedName>
        <fullName evidence="4">Chromo domain-containing protein</fullName>
    </recommendedName>
</protein>
<comment type="caution">
    <text evidence="2">The sequence shown here is derived from an EMBL/GenBank/DDBJ whole genome shotgun (WGS) entry which is preliminary data.</text>
</comment>
<name>A0A550C4L5_9AGAR</name>
<feature type="compositionally biased region" description="Polar residues" evidence="1">
    <location>
        <begin position="408"/>
        <end position="423"/>
    </location>
</feature>
<organism evidence="2 3">
    <name type="scientific">Schizophyllum amplum</name>
    <dbReference type="NCBI Taxonomy" id="97359"/>
    <lineage>
        <taxon>Eukaryota</taxon>
        <taxon>Fungi</taxon>
        <taxon>Dikarya</taxon>
        <taxon>Basidiomycota</taxon>
        <taxon>Agaricomycotina</taxon>
        <taxon>Agaricomycetes</taxon>
        <taxon>Agaricomycetidae</taxon>
        <taxon>Agaricales</taxon>
        <taxon>Schizophyllaceae</taxon>
        <taxon>Schizophyllum</taxon>
    </lineage>
</organism>
<feature type="compositionally biased region" description="Polar residues" evidence="1">
    <location>
        <begin position="140"/>
        <end position="157"/>
    </location>
</feature>
<evidence type="ECO:0000313" key="3">
    <source>
        <dbReference type="Proteomes" id="UP000320762"/>
    </source>
</evidence>
<keyword evidence="3" id="KW-1185">Reference proteome</keyword>
<evidence type="ECO:0000256" key="1">
    <source>
        <dbReference type="SAM" id="MobiDB-lite"/>
    </source>
</evidence>
<reference evidence="2 3" key="1">
    <citation type="journal article" date="2019" name="New Phytol.">
        <title>Comparative genomics reveals unique wood-decay strategies and fruiting body development in the Schizophyllaceae.</title>
        <authorList>
            <person name="Almasi E."/>
            <person name="Sahu N."/>
            <person name="Krizsan K."/>
            <person name="Balint B."/>
            <person name="Kovacs G.M."/>
            <person name="Kiss B."/>
            <person name="Cseklye J."/>
            <person name="Drula E."/>
            <person name="Henrissat B."/>
            <person name="Nagy I."/>
            <person name="Chovatia M."/>
            <person name="Adam C."/>
            <person name="LaButti K."/>
            <person name="Lipzen A."/>
            <person name="Riley R."/>
            <person name="Grigoriev I.V."/>
            <person name="Nagy L.G."/>
        </authorList>
    </citation>
    <scope>NUCLEOTIDE SEQUENCE [LARGE SCALE GENOMIC DNA]</scope>
    <source>
        <strain evidence="2 3">NL-1724</strain>
    </source>
</reference>
<feature type="region of interest" description="Disordered" evidence="1">
    <location>
        <begin position="97"/>
        <end position="425"/>
    </location>
</feature>
<feature type="compositionally biased region" description="Polar residues" evidence="1">
    <location>
        <begin position="330"/>
        <end position="343"/>
    </location>
</feature>
<gene>
    <name evidence="2" type="ORF">BD626DRAFT_572424</name>
</gene>
<feature type="compositionally biased region" description="Basic and acidic residues" evidence="1">
    <location>
        <begin position="230"/>
        <end position="240"/>
    </location>
</feature>
<dbReference type="SUPFAM" id="SSF54160">
    <property type="entry name" value="Chromo domain-like"/>
    <property type="match status" value="1"/>
</dbReference>
<dbReference type="AlphaFoldDB" id="A0A550C4L5"/>
<proteinExistence type="predicted"/>
<accession>A0A550C4L5</accession>
<dbReference type="Proteomes" id="UP000320762">
    <property type="component" value="Unassembled WGS sequence"/>
</dbReference>
<dbReference type="InterPro" id="IPR016197">
    <property type="entry name" value="Chromo-like_dom_sf"/>
</dbReference>
<feature type="compositionally biased region" description="Polar residues" evidence="1">
    <location>
        <begin position="350"/>
        <end position="364"/>
    </location>
</feature>